<feature type="transmembrane region" description="Helical" evidence="1">
    <location>
        <begin position="74"/>
        <end position="97"/>
    </location>
</feature>
<evidence type="ECO:0000313" key="3">
    <source>
        <dbReference type="Proteomes" id="UP000799324"/>
    </source>
</evidence>
<accession>A0A6A6T3U7</accession>
<reference evidence="2" key="1">
    <citation type="journal article" date="2020" name="Stud. Mycol.">
        <title>101 Dothideomycetes genomes: a test case for predicting lifestyles and emergence of pathogens.</title>
        <authorList>
            <person name="Haridas S."/>
            <person name="Albert R."/>
            <person name="Binder M."/>
            <person name="Bloem J."/>
            <person name="Labutti K."/>
            <person name="Salamov A."/>
            <person name="Andreopoulos B."/>
            <person name="Baker S."/>
            <person name="Barry K."/>
            <person name="Bills G."/>
            <person name="Bluhm B."/>
            <person name="Cannon C."/>
            <person name="Castanera R."/>
            <person name="Culley D."/>
            <person name="Daum C."/>
            <person name="Ezra D."/>
            <person name="Gonzalez J."/>
            <person name="Henrissat B."/>
            <person name="Kuo A."/>
            <person name="Liang C."/>
            <person name="Lipzen A."/>
            <person name="Lutzoni F."/>
            <person name="Magnuson J."/>
            <person name="Mondo S."/>
            <person name="Nolan M."/>
            <person name="Ohm R."/>
            <person name="Pangilinan J."/>
            <person name="Park H.-J."/>
            <person name="Ramirez L."/>
            <person name="Alfaro M."/>
            <person name="Sun H."/>
            <person name="Tritt A."/>
            <person name="Yoshinaga Y."/>
            <person name="Zwiers L.-H."/>
            <person name="Turgeon B."/>
            <person name="Goodwin S."/>
            <person name="Spatafora J."/>
            <person name="Crous P."/>
            <person name="Grigoriev I."/>
        </authorList>
    </citation>
    <scope>NUCLEOTIDE SEQUENCE</scope>
    <source>
        <strain evidence="2">CBS 122681</strain>
    </source>
</reference>
<organism evidence="2 3">
    <name type="scientific">Lophiostoma macrostomum CBS 122681</name>
    <dbReference type="NCBI Taxonomy" id="1314788"/>
    <lineage>
        <taxon>Eukaryota</taxon>
        <taxon>Fungi</taxon>
        <taxon>Dikarya</taxon>
        <taxon>Ascomycota</taxon>
        <taxon>Pezizomycotina</taxon>
        <taxon>Dothideomycetes</taxon>
        <taxon>Pleosporomycetidae</taxon>
        <taxon>Pleosporales</taxon>
        <taxon>Lophiostomataceae</taxon>
        <taxon>Lophiostoma</taxon>
    </lineage>
</organism>
<gene>
    <name evidence="2" type="ORF">K491DRAFT_694662</name>
</gene>
<sequence length="142" mass="16654">MAAGQRLIEDLTRWPVLKINDSFPWMPYGKIVLLTCWRIFRSAQFRKDFHAALRSDANTEADEKHKSKKASWTALSTPIWVIATILISVWACTVGFYHAAGDWLWRWEPQENKAIRAIDGYDPYDSDSDDEWDRIWFGWESV</sequence>
<evidence type="ECO:0000313" key="2">
    <source>
        <dbReference type="EMBL" id="KAF2653488.1"/>
    </source>
</evidence>
<dbReference type="EMBL" id="MU004380">
    <property type="protein sequence ID" value="KAF2653488.1"/>
    <property type="molecule type" value="Genomic_DNA"/>
</dbReference>
<keyword evidence="3" id="KW-1185">Reference proteome</keyword>
<keyword evidence="1" id="KW-0472">Membrane</keyword>
<dbReference type="Proteomes" id="UP000799324">
    <property type="component" value="Unassembled WGS sequence"/>
</dbReference>
<dbReference type="AlphaFoldDB" id="A0A6A6T3U7"/>
<evidence type="ECO:0000256" key="1">
    <source>
        <dbReference type="SAM" id="Phobius"/>
    </source>
</evidence>
<keyword evidence="1" id="KW-0812">Transmembrane</keyword>
<name>A0A6A6T3U7_9PLEO</name>
<protein>
    <submittedName>
        <fullName evidence="2">Uncharacterized protein</fullName>
    </submittedName>
</protein>
<keyword evidence="1" id="KW-1133">Transmembrane helix</keyword>
<proteinExistence type="predicted"/>